<dbReference type="RefSeq" id="XP_062624766.1">
    <property type="nucleotide sequence ID" value="XM_062768782.1"/>
</dbReference>
<feature type="compositionally biased region" description="Polar residues" evidence="3">
    <location>
        <begin position="231"/>
        <end position="240"/>
    </location>
</feature>
<dbReference type="GO" id="GO:0005884">
    <property type="term" value="C:actin filament"/>
    <property type="evidence" value="ECO:0007669"/>
    <property type="project" value="TreeGrafter"/>
</dbReference>
<dbReference type="Pfam" id="PF14604">
    <property type="entry name" value="SH3_9"/>
    <property type="match status" value="1"/>
</dbReference>
<feature type="compositionally biased region" description="Low complexity" evidence="3">
    <location>
        <begin position="157"/>
        <end position="170"/>
    </location>
</feature>
<accession>A0AAF1BJT1</accession>
<keyword evidence="6" id="KW-1185">Reference proteome</keyword>
<dbReference type="GeneID" id="87805521"/>
<evidence type="ECO:0000256" key="2">
    <source>
        <dbReference type="PROSITE-ProRule" id="PRU00192"/>
    </source>
</evidence>
<dbReference type="PANTHER" id="PTHR10829:SF20">
    <property type="entry name" value="ADF-H DOMAIN-CONTAINING PROTEIN"/>
    <property type="match status" value="1"/>
</dbReference>
<dbReference type="GO" id="GO:0030427">
    <property type="term" value="C:site of polarized growth"/>
    <property type="evidence" value="ECO:0007669"/>
    <property type="project" value="TreeGrafter"/>
</dbReference>
<dbReference type="GO" id="GO:0051015">
    <property type="term" value="F:actin filament binding"/>
    <property type="evidence" value="ECO:0007669"/>
    <property type="project" value="TreeGrafter"/>
</dbReference>
<proteinExistence type="predicted"/>
<keyword evidence="1 2" id="KW-0728">SH3 domain</keyword>
<dbReference type="AlphaFoldDB" id="A0AAF1BJT1"/>
<sequence>MVFANLSYQDKQAFFALLDEYFESRPHLVGGGAGGSANGGATISSGGANIHIPPAAAKAAAASVASAAVSQLGGGGGRSVPPPPSSSAGGPPPIHSSNRPSSSAPASSPSTDSGSGGMTSRISAFGGKSLNKFASNSHVSGAMGKVGAGGLADKWSRPAPSSSSTTSSSPSLPPPRNSAGPPQPPPSRRVAGTPVEGLQSQKSFGHVDMSSGTQAAKTMWRDPKSAAAQPPTANVQQSPAFQRMASDLPPPVRRAGAGGARQEDDDAHADAGQGPQAQALYDYEGGDDTDLPVSENQIVTIIAKTSDDWWTCEADGRQGLVPANYLKEL</sequence>
<protein>
    <submittedName>
        <fullName evidence="5">Drebrin-like protein</fullName>
    </submittedName>
</protein>
<organism evidence="5 6">
    <name type="scientific">Vanrija pseudolonga</name>
    <dbReference type="NCBI Taxonomy" id="143232"/>
    <lineage>
        <taxon>Eukaryota</taxon>
        <taxon>Fungi</taxon>
        <taxon>Dikarya</taxon>
        <taxon>Basidiomycota</taxon>
        <taxon>Agaricomycotina</taxon>
        <taxon>Tremellomycetes</taxon>
        <taxon>Trichosporonales</taxon>
        <taxon>Trichosporonaceae</taxon>
        <taxon>Vanrija</taxon>
    </lineage>
</organism>
<dbReference type="SUPFAM" id="SSF50044">
    <property type="entry name" value="SH3-domain"/>
    <property type="match status" value="1"/>
</dbReference>
<dbReference type="InterPro" id="IPR001452">
    <property type="entry name" value="SH3_domain"/>
</dbReference>
<evidence type="ECO:0000313" key="6">
    <source>
        <dbReference type="Proteomes" id="UP000827549"/>
    </source>
</evidence>
<reference evidence="5" key="1">
    <citation type="submission" date="2023-10" db="EMBL/GenBank/DDBJ databases">
        <authorList>
            <person name="Noh H."/>
        </authorList>
    </citation>
    <scope>NUCLEOTIDE SEQUENCE</scope>
    <source>
        <strain evidence="5">DUCC4014</strain>
    </source>
</reference>
<dbReference type="PRINTS" id="PR01887">
    <property type="entry name" value="SPECTRNALPHA"/>
</dbReference>
<dbReference type="PRINTS" id="PR00452">
    <property type="entry name" value="SH3DOMAIN"/>
</dbReference>
<evidence type="ECO:0000256" key="3">
    <source>
        <dbReference type="SAM" id="MobiDB-lite"/>
    </source>
</evidence>
<dbReference type="GO" id="GO:0030864">
    <property type="term" value="C:cortical actin cytoskeleton"/>
    <property type="evidence" value="ECO:0007669"/>
    <property type="project" value="TreeGrafter"/>
</dbReference>
<feature type="domain" description="SH3" evidence="4">
    <location>
        <begin position="272"/>
        <end position="329"/>
    </location>
</feature>
<feature type="compositionally biased region" description="Pro residues" evidence="3">
    <location>
        <begin position="171"/>
        <end position="187"/>
    </location>
</feature>
<evidence type="ECO:0000313" key="5">
    <source>
        <dbReference type="EMBL" id="WOO78734.1"/>
    </source>
</evidence>
<feature type="compositionally biased region" description="Pro residues" evidence="3">
    <location>
        <begin position="80"/>
        <end position="94"/>
    </location>
</feature>
<dbReference type="GO" id="GO:0030833">
    <property type="term" value="P:regulation of actin filament polymerization"/>
    <property type="evidence" value="ECO:0007669"/>
    <property type="project" value="TreeGrafter"/>
</dbReference>
<evidence type="ECO:0000256" key="1">
    <source>
        <dbReference type="ARBA" id="ARBA00022443"/>
    </source>
</evidence>
<dbReference type="Proteomes" id="UP000827549">
    <property type="component" value="Chromosome 2"/>
</dbReference>
<dbReference type="PANTHER" id="PTHR10829">
    <property type="entry name" value="CORTACTIN AND DREBRIN"/>
    <property type="match status" value="1"/>
</dbReference>
<feature type="region of interest" description="Disordered" evidence="3">
    <location>
        <begin position="70"/>
        <end position="292"/>
    </location>
</feature>
<dbReference type="InterPro" id="IPR036028">
    <property type="entry name" value="SH3-like_dom_sf"/>
</dbReference>
<dbReference type="EMBL" id="CP086715">
    <property type="protein sequence ID" value="WOO78734.1"/>
    <property type="molecule type" value="Genomic_DNA"/>
</dbReference>
<dbReference type="CDD" id="cd00174">
    <property type="entry name" value="SH3"/>
    <property type="match status" value="1"/>
</dbReference>
<gene>
    <name evidence="5" type="primary">Dbnl</name>
    <name evidence="5" type="ORF">LOC62_02G002273</name>
</gene>
<evidence type="ECO:0000259" key="4">
    <source>
        <dbReference type="PROSITE" id="PS50002"/>
    </source>
</evidence>
<name>A0AAF1BJT1_9TREE</name>
<dbReference type="SMART" id="SM00326">
    <property type="entry name" value="SH3"/>
    <property type="match status" value="1"/>
</dbReference>
<dbReference type="Gene3D" id="2.30.30.40">
    <property type="entry name" value="SH3 Domains"/>
    <property type="match status" value="1"/>
</dbReference>
<dbReference type="PROSITE" id="PS50002">
    <property type="entry name" value="SH3"/>
    <property type="match status" value="1"/>
</dbReference>
<dbReference type="FunFam" id="2.30.30.40:FF:000072">
    <property type="entry name" value="Unconventional Myosin IB"/>
    <property type="match status" value="1"/>
</dbReference>
<feature type="compositionally biased region" description="Low complexity" evidence="3">
    <location>
        <begin position="95"/>
        <end position="113"/>
    </location>
</feature>